<dbReference type="Proteomes" id="UP000188320">
    <property type="component" value="Unassembled WGS sequence"/>
</dbReference>
<organism evidence="3 4">
    <name type="scientific">Zancudomyces culisetae</name>
    <name type="common">Gut fungus</name>
    <name type="synonym">Smittium culisetae</name>
    <dbReference type="NCBI Taxonomy" id="1213189"/>
    <lineage>
        <taxon>Eukaryota</taxon>
        <taxon>Fungi</taxon>
        <taxon>Fungi incertae sedis</taxon>
        <taxon>Zoopagomycota</taxon>
        <taxon>Kickxellomycotina</taxon>
        <taxon>Harpellomycetes</taxon>
        <taxon>Harpellales</taxon>
        <taxon>Legeriomycetaceae</taxon>
        <taxon>Zancudomyces</taxon>
    </lineage>
</organism>
<keyword evidence="1" id="KW-1133">Transmembrane helix</keyword>
<proteinExistence type="predicted"/>
<gene>
    <name evidence="3" type="ORF">AX774_g6873</name>
</gene>
<dbReference type="InterPro" id="IPR036249">
    <property type="entry name" value="Thioredoxin-like_sf"/>
</dbReference>
<keyword evidence="1" id="KW-0472">Membrane</keyword>
<evidence type="ECO:0000259" key="2">
    <source>
        <dbReference type="Pfam" id="PF00085"/>
    </source>
</evidence>
<dbReference type="Gene3D" id="3.40.30.10">
    <property type="entry name" value="Glutaredoxin"/>
    <property type="match status" value="1"/>
</dbReference>
<dbReference type="InterPro" id="IPR013766">
    <property type="entry name" value="Thioredoxin_domain"/>
</dbReference>
<comment type="caution">
    <text evidence="3">The sequence shown here is derived from an EMBL/GenBank/DDBJ whole genome shotgun (WGS) entry which is preliminary data.</text>
</comment>
<name>A0A1R1PFR4_ZANCU</name>
<protein>
    <recommendedName>
        <fullName evidence="2">Thioredoxin domain-containing protein</fullName>
    </recommendedName>
</protein>
<evidence type="ECO:0000256" key="1">
    <source>
        <dbReference type="SAM" id="Phobius"/>
    </source>
</evidence>
<reference evidence="4" key="1">
    <citation type="submission" date="2017-01" db="EMBL/GenBank/DDBJ databases">
        <authorList>
            <person name="Wang Y."/>
            <person name="White M."/>
            <person name="Kvist S."/>
            <person name="Moncalvo J.-M."/>
        </authorList>
    </citation>
    <scope>NUCLEOTIDE SEQUENCE [LARGE SCALE GENOMIC DNA]</scope>
    <source>
        <strain evidence="4">COL-18-3</strain>
    </source>
</reference>
<evidence type="ECO:0000313" key="4">
    <source>
        <dbReference type="Proteomes" id="UP000188320"/>
    </source>
</evidence>
<evidence type="ECO:0000313" key="3">
    <source>
        <dbReference type="EMBL" id="OMH79702.1"/>
    </source>
</evidence>
<dbReference type="EMBL" id="LSSK01001445">
    <property type="protein sequence ID" value="OMH79702.1"/>
    <property type="molecule type" value="Genomic_DNA"/>
</dbReference>
<feature type="domain" description="Thioredoxin" evidence="2">
    <location>
        <begin position="73"/>
        <end position="136"/>
    </location>
</feature>
<keyword evidence="4" id="KW-1185">Reference proteome</keyword>
<dbReference type="AlphaFoldDB" id="A0A1R1PFR4"/>
<keyword evidence="1" id="KW-0812">Transmembrane</keyword>
<feature type="transmembrane region" description="Helical" evidence="1">
    <location>
        <begin position="12"/>
        <end position="31"/>
    </location>
</feature>
<accession>A0A1R1PFR4</accession>
<dbReference type="Pfam" id="PF00085">
    <property type="entry name" value="Thioredoxin"/>
    <property type="match status" value="1"/>
</dbReference>
<sequence>MSWGIFSKDSLFSLLNVMGILMFSTIVVTSVNGEPIQFLQTNDVYKLHKGFWVVNYHLAGYKYSDKGAKLFTKASKDKKYEKVNFASFNCLDNIDYCFAKGISKFPSITLEQNGRIKSKLQGAPRAVEQIKQFIQK</sequence>
<dbReference type="SUPFAM" id="SSF52833">
    <property type="entry name" value="Thioredoxin-like"/>
    <property type="match status" value="1"/>
</dbReference>